<dbReference type="PROSITE" id="PS50850">
    <property type="entry name" value="MFS"/>
    <property type="match status" value="1"/>
</dbReference>
<feature type="transmembrane region" description="Helical" evidence="6">
    <location>
        <begin position="264"/>
        <end position="284"/>
    </location>
</feature>
<feature type="transmembrane region" description="Helical" evidence="6">
    <location>
        <begin position="20"/>
        <end position="44"/>
    </location>
</feature>
<feature type="transmembrane region" description="Helical" evidence="6">
    <location>
        <begin position="180"/>
        <end position="198"/>
    </location>
</feature>
<feature type="transmembrane region" description="Helical" evidence="6">
    <location>
        <begin position="227"/>
        <end position="252"/>
    </location>
</feature>
<dbReference type="InterPro" id="IPR011701">
    <property type="entry name" value="MFS"/>
</dbReference>
<dbReference type="Pfam" id="PF07690">
    <property type="entry name" value="MFS_1"/>
    <property type="match status" value="1"/>
</dbReference>
<feature type="transmembrane region" description="Helical" evidence="6">
    <location>
        <begin position="109"/>
        <end position="127"/>
    </location>
</feature>
<name>A0ABY7M804_9CHLR</name>
<evidence type="ECO:0000256" key="1">
    <source>
        <dbReference type="ARBA" id="ARBA00004651"/>
    </source>
</evidence>
<dbReference type="PANTHER" id="PTHR23513">
    <property type="entry name" value="INTEGRAL MEMBRANE EFFLUX PROTEIN-RELATED"/>
    <property type="match status" value="1"/>
</dbReference>
<feature type="domain" description="Major facilitator superfamily (MFS) profile" evidence="7">
    <location>
        <begin position="1"/>
        <end position="202"/>
    </location>
</feature>
<feature type="transmembrane region" description="Helical" evidence="6">
    <location>
        <begin position="382"/>
        <end position="403"/>
    </location>
</feature>
<dbReference type="Gene3D" id="1.20.1250.20">
    <property type="entry name" value="MFS general substrate transporter like domains"/>
    <property type="match status" value="1"/>
</dbReference>
<evidence type="ECO:0000256" key="5">
    <source>
        <dbReference type="ARBA" id="ARBA00023136"/>
    </source>
</evidence>
<accession>A0ABY7M804</accession>
<dbReference type="RefSeq" id="WP_270057178.1">
    <property type="nucleotide sequence ID" value="NZ_CP115149.1"/>
</dbReference>
<evidence type="ECO:0000256" key="2">
    <source>
        <dbReference type="ARBA" id="ARBA00022475"/>
    </source>
</evidence>
<keyword evidence="3 6" id="KW-0812">Transmembrane</keyword>
<keyword evidence="5 6" id="KW-0472">Membrane</keyword>
<evidence type="ECO:0000259" key="7">
    <source>
        <dbReference type="PROSITE" id="PS50850"/>
    </source>
</evidence>
<dbReference type="InterPro" id="IPR036259">
    <property type="entry name" value="MFS_trans_sf"/>
</dbReference>
<dbReference type="Proteomes" id="UP001212803">
    <property type="component" value="Chromosome"/>
</dbReference>
<comment type="subcellular location">
    <subcellularLocation>
        <location evidence="1">Cell membrane</location>
        <topology evidence="1">Multi-pass membrane protein</topology>
    </subcellularLocation>
</comment>
<feature type="transmembrane region" description="Helical" evidence="6">
    <location>
        <begin position="291"/>
        <end position="311"/>
    </location>
</feature>
<gene>
    <name evidence="8" type="ORF">O0235_03660</name>
</gene>
<evidence type="ECO:0000256" key="6">
    <source>
        <dbReference type="SAM" id="Phobius"/>
    </source>
</evidence>
<keyword evidence="4 6" id="KW-1133">Transmembrane helix</keyword>
<dbReference type="EMBL" id="CP115149">
    <property type="protein sequence ID" value="WBL36661.1"/>
    <property type="molecule type" value="Genomic_DNA"/>
</dbReference>
<feature type="transmembrane region" description="Helical" evidence="6">
    <location>
        <begin position="148"/>
        <end position="174"/>
    </location>
</feature>
<reference evidence="8 9" key="1">
    <citation type="journal article" date="2023" name="ISME J.">
        <title>Thermophilic Dehalococcoidia with unusual traits shed light on an unexpected past.</title>
        <authorList>
            <person name="Palmer M."/>
            <person name="Covington J.K."/>
            <person name="Zhou E.M."/>
            <person name="Thomas S.C."/>
            <person name="Habib N."/>
            <person name="Seymour C.O."/>
            <person name="Lai D."/>
            <person name="Johnston J."/>
            <person name="Hashimi A."/>
            <person name="Jiao J.Y."/>
            <person name="Muok A.R."/>
            <person name="Liu L."/>
            <person name="Xian W.D."/>
            <person name="Zhi X.Y."/>
            <person name="Li M.M."/>
            <person name="Silva L.P."/>
            <person name="Bowen B.P."/>
            <person name="Louie K."/>
            <person name="Briegel A."/>
            <person name="Pett-Ridge J."/>
            <person name="Weber P.K."/>
            <person name="Tocheva E.I."/>
            <person name="Woyke T."/>
            <person name="Northen T.R."/>
            <person name="Mayali X."/>
            <person name="Li W.J."/>
            <person name="Hedlund B.P."/>
        </authorList>
    </citation>
    <scope>NUCLEOTIDE SEQUENCE [LARGE SCALE GENOMIC DNA]</scope>
    <source>
        <strain evidence="8 9">YIM 72310</strain>
    </source>
</reference>
<dbReference type="SUPFAM" id="SSF103473">
    <property type="entry name" value="MFS general substrate transporter"/>
    <property type="match status" value="1"/>
</dbReference>
<keyword evidence="2" id="KW-1003">Cell membrane</keyword>
<evidence type="ECO:0000256" key="3">
    <source>
        <dbReference type="ARBA" id="ARBA00022692"/>
    </source>
</evidence>
<evidence type="ECO:0000313" key="9">
    <source>
        <dbReference type="Proteomes" id="UP001212803"/>
    </source>
</evidence>
<dbReference type="InterPro" id="IPR020846">
    <property type="entry name" value="MFS_dom"/>
</dbReference>
<proteinExistence type="predicted"/>
<feature type="transmembrane region" description="Helical" evidence="6">
    <location>
        <begin position="317"/>
        <end position="339"/>
    </location>
</feature>
<keyword evidence="9" id="KW-1185">Reference proteome</keyword>
<organism evidence="8 9">
    <name type="scientific">Tepidiforma flava</name>
    <dbReference type="NCBI Taxonomy" id="3004094"/>
    <lineage>
        <taxon>Bacteria</taxon>
        <taxon>Bacillati</taxon>
        <taxon>Chloroflexota</taxon>
        <taxon>Tepidiformia</taxon>
        <taxon>Tepidiformales</taxon>
        <taxon>Tepidiformaceae</taxon>
        <taxon>Tepidiforma</taxon>
    </lineage>
</organism>
<feature type="transmembrane region" description="Helical" evidence="6">
    <location>
        <begin position="351"/>
        <end position="370"/>
    </location>
</feature>
<dbReference type="PANTHER" id="PTHR23513:SF11">
    <property type="entry name" value="STAPHYLOFERRIN A TRANSPORTER"/>
    <property type="match status" value="1"/>
</dbReference>
<evidence type="ECO:0000313" key="8">
    <source>
        <dbReference type="EMBL" id="WBL36661.1"/>
    </source>
</evidence>
<protein>
    <submittedName>
        <fullName evidence="8">MFS transporter</fullName>
    </submittedName>
</protein>
<dbReference type="CDD" id="cd06173">
    <property type="entry name" value="MFS_MefA_like"/>
    <property type="match status" value="1"/>
</dbReference>
<feature type="transmembrane region" description="Helical" evidence="6">
    <location>
        <begin position="83"/>
        <end position="103"/>
    </location>
</feature>
<feature type="transmembrane region" description="Helical" evidence="6">
    <location>
        <begin position="50"/>
        <end position="71"/>
    </location>
</feature>
<evidence type="ECO:0000256" key="4">
    <source>
        <dbReference type="ARBA" id="ARBA00022989"/>
    </source>
</evidence>
<sequence length="424" mass="44347">MVGAWFARTFKALEYRDYRVLWIGTSLAFLAFMMSSVVQAVVAFDLTGRNGAVGFVSLGMGLATFLVSPFGGVVADRFPKRRMLFAGQTIIGLNFAAVGLLIIFDLITIPLLALSTLVMGAVFSFIGPARQAWIGELLPPKDLPNGIALQQVGMTLTRVIGPFIAAGLIGLSFVGTGGTYLFMAGLFVFVIGSLAMLPPSRAVARGGRSFREDMALGMRHIRERKRLMLAVVTFIGVIMAGFSYFVVLPGFLENELGRSSKDMALLMAAGAASGFVVSLAVAGAAGSRHAWMLMVAGGVVLGLSLILLAAAPNFGVAMLAMLAIGSGTGAFQVLNNAIVMREAEPAYHGRVMSLTMLAWGVNGLVAYPFGALADRIGERETLGVMAAGVLAIIGAAWAASVPLRPGAPAIEIDAETLPRPAGGD</sequence>